<reference evidence="3" key="1">
    <citation type="submission" date="2017-09" db="EMBL/GenBank/DDBJ databases">
        <title>Depth-based differentiation of microbial function through sediment-hosted aquifers and enrichment of novel symbionts in the deep terrestrial subsurface.</title>
        <authorList>
            <person name="Probst A.J."/>
            <person name="Ladd B."/>
            <person name="Jarett J.K."/>
            <person name="Geller-Mcgrath D.E."/>
            <person name="Sieber C.M.K."/>
            <person name="Emerson J.B."/>
            <person name="Anantharaman K."/>
            <person name="Thomas B.C."/>
            <person name="Malmstrom R."/>
            <person name="Stieglmeier M."/>
            <person name="Klingl A."/>
            <person name="Woyke T."/>
            <person name="Ryan C.M."/>
            <person name="Banfield J.F."/>
        </authorList>
    </citation>
    <scope>NUCLEOTIDE SEQUENCE [LARGE SCALE GENOMIC DNA]</scope>
</reference>
<keyword evidence="1" id="KW-0472">Membrane</keyword>
<gene>
    <name evidence="2" type="ORF">COU08_03085</name>
</gene>
<name>A0A2M6WHM0_9BACT</name>
<evidence type="ECO:0000256" key="1">
    <source>
        <dbReference type="SAM" id="Phobius"/>
    </source>
</evidence>
<sequence>MKINNFAFGFFGTIAIIGLTFTLSTMLPAQVPQQAQLIPGKNPPVTQQVPPRSWLVELGSVNLSNLVSYSSEPNYDPALLLDQFPPGTRPVWTPTRDLPLWNISYTIEPGERLSLQQGEVVGTRPFSDDVYEYQLLYRYTGNEQSQHTWEVALVARQVDGKISKVPQWLFPKKAYAFTLFDDFASLLGSGWDQFVDRVATMTQPQRCPLDPNITASFTNLELFENEIDSTPSDFPSSLPAPLSTGSGIFGDSEPSTSFTPWVTSRGEGSIAGVNFGVTLSFGGFETTLPEGDGGVDQRFGFECVISL</sequence>
<keyword evidence="1" id="KW-1133">Transmembrane helix</keyword>
<organism evidence="2 3">
    <name type="scientific">Candidatus Harrisonbacteria bacterium CG10_big_fil_rev_8_21_14_0_10_42_17</name>
    <dbReference type="NCBI Taxonomy" id="1974584"/>
    <lineage>
        <taxon>Bacteria</taxon>
        <taxon>Candidatus Harrisoniibacteriota</taxon>
    </lineage>
</organism>
<protein>
    <submittedName>
        <fullName evidence="2">Uncharacterized protein</fullName>
    </submittedName>
</protein>
<proteinExistence type="predicted"/>
<evidence type="ECO:0000313" key="2">
    <source>
        <dbReference type="EMBL" id="PIT92270.1"/>
    </source>
</evidence>
<accession>A0A2M6WHM0</accession>
<keyword evidence="1" id="KW-0812">Transmembrane</keyword>
<feature type="transmembrane region" description="Helical" evidence="1">
    <location>
        <begin position="6"/>
        <end position="27"/>
    </location>
</feature>
<dbReference type="EMBL" id="PFBA01000027">
    <property type="protein sequence ID" value="PIT92270.1"/>
    <property type="molecule type" value="Genomic_DNA"/>
</dbReference>
<comment type="caution">
    <text evidence="2">The sequence shown here is derived from an EMBL/GenBank/DDBJ whole genome shotgun (WGS) entry which is preliminary data.</text>
</comment>
<dbReference type="AlphaFoldDB" id="A0A2M6WHM0"/>
<dbReference type="Proteomes" id="UP000228635">
    <property type="component" value="Unassembled WGS sequence"/>
</dbReference>
<evidence type="ECO:0000313" key="3">
    <source>
        <dbReference type="Proteomes" id="UP000228635"/>
    </source>
</evidence>